<reference evidence="3" key="1">
    <citation type="journal article" date="2019" name="PLoS Negl. Trop. Dis.">
        <title>Revisiting the worldwide diversity of Leptospira species in the environment.</title>
        <authorList>
            <person name="Vincent A.T."/>
            <person name="Schiettekatte O."/>
            <person name="Bourhy P."/>
            <person name="Veyrier F.J."/>
            <person name="Picardeau M."/>
        </authorList>
    </citation>
    <scope>NUCLEOTIDE SEQUENCE [LARGE SCALE GENOMIC DNA]</scope>
    <source>
        <strain evidence="3">201800277</strain>
    </source>
</reference>
<dbReference type="PANTHER" id="PTHR30336">
    <property type="entry name" value="INNER MEMBRANE PROTEIN, PROBABLE PERMEASE"/>
    <property type="match status" value="1"/>
</dbReference>
<keyword evidence="1" id="KW-1133">Transmembrane helix</keyword>
<name>A0A2M9Y466_9LEPT</name>
<keyword evidence="1" id="KW-0472">Membrane</keyword>
<dbReference type="CDD" id="cd06259">
    <property type="entry name" value="YdcF-like"/>
    <property type="match status" value="1"/>
</dbReference>
<feature type="transmembrane region" description="Helical" evidence="1">
    <location>
        <begin position="23"/>
        <end position="47"/>
    </location>
</feature>
<feature type="domain" description="DUF218" evidence="2">
    <location>
        <begin position="66"/>
        <end position="186"/>
    </location>
</feature>
<comment type="caution">
    <text evidence="3">The sequence shown here is derived from an EMBL/GenBank/DDBJ whole genome shotgun (WGS) entry which is preliminary data.</text>
</comment>
<evidence type="ECO:0000259" key="2">
    <source>
        <dbReference type="Pfam" id="PF02698"/>
    </source>
</evidence>
<keyword evidence="1" id="KW-0812">Transmembrane</keyword>
<dbReference type="OrthoDB" id="9782395at2"/>
<dbReference type="PANTHER" id="PTHR30336:SF6">
    <property type="entry name" value="INTEGRAL MEMBRANE PROTEIN"/>
    <property type="match status" value="1"/>
</dbReference>
<dbReference type="Pfam" id="PF02698">
    <property type="entry name" value="DUF218"/>
    <property type="match status" value="1"/>
</dbReference>
<organism evidence="3 4">
    <name type="scientific">Leptospira brenneri</name>
    <dbReference type="NCBI Taxonomy" id="2023182"/>
    <lineage>
        <taxon>Bacteria</taxon>
        <taxon>Pseudomonadati</taxon>
        <taxon>Spirochaetota</taxon>
        <taxon>Spirochaetia</taxon>
        <taxon>Leptospirales</taxon>
        <taxon>Leptospiraceae</taxon>
        <taxon>Leptospira</taxon>
    </lineage>
</organism>
<dbReference type="Proteomes" id="UP000297891">
    <property type="component" value="Unassembled WGS sequence"/>
</dbReference>
<evidence type="ECO:0000313" key="4">
    <source>
        <dbReference type="Proteomes" id="UP000297891"/>
    </source>
</evidence>
<dbReference type="AlphaFoldDB" id="A0A2M9Y466"/>
<evidence type="ECO:0000256" key="1">
    <source>
        <dbReference type="SAM" id="Phobius"/>
    </source>
</evidence>
<dbReference type="InterPro" id="IPR003848">
    <property type="entry name" value="DUF218"/>
</dbReference>
<dbReference type="EMBL" id="RQFP01000001">
    <property type="protein sequence ID" value="TGK96328.1"/>
    <property type="molecule type" value="Genomic_DNA"/>
</dbReference>
<evidence type="ECO:0000313" key="3">
    <source>
        <dbReference type="EMBL" id="TGK96328.1"/>
    </source>
</evidence>
<dbReference type="GO" id="GO:0005886">
    <property type="term" value="C:plasma membrane"/>
    <property type="evidence" value="ECO:0007669"/>
    <property type="project" value="TreeGrafter"/>
</dbReference>
<keyword evidence="4" id="KW-1185">Reference proteome</keyword>
<protein>
    <submittedName>
        <fullName evidence="3">Membrane permeability protein SanA</fullName>
    </submittedName>
</protein>
<sequence>MTNRVPYINISFRFLSRVKWKSLFLLMSLILGFLGFVALATNLRFWYVYQTTIHSNQPMEIPEAEVAIVPGAAVYGKTPSPILMDRLACGLDLYKAGRVKKILLSGDNGKSDYNELRPMLEFMLNHKVKPEDIFVDHAGFRTLDTLIRAKEVFLVKKAIFVSQSFFLPRAIYLGKELELELYGYECNLRTYKKETYYSFREFSARILAWWDIQWDTPPKYLGKPYPIEGSGVSTWKGSIPVSSHK</sequence>
<accession>A0A2M9Y466</accession>
<dbReference type="InterPro" id="IPR051599">
    <property type="entry name" value="Cell_Envelope_Assoc"/>
</dbReference>
<gene>
    <name evidence="3" type="ORF">EHQ30_06905</name>
</gene>
<proteinExistence type="predicted"/>